<sequence>MALGDRVLPMVQFLTLAAEDKGPEVSEAEISNTTQMANLSLTATSAKPANVTLLDLPPEILTHVLLHLPFTSVVICQGVNRHLQVLISESTELQYYIHLGVYGQVDNPRCDLPISERLSLLLARERCWEELDLDFSSTVEVPFQFKFLDPKLSPGLLYGVTTGGDLRYMRVPTVPDQKVDWGIIRSGETIITAGLCVCERDLQVLITAQPQTVHTNTTGFHTVNVIQMHLNQLSTGGPHPEAHQAIISFETHEQFRKPHIVMECAGDNLLLVLRDRTDTFKPDDQIYVYEWKTGDLKLRANAPFSSYRFPLFLTTHIFLLPNINTGELEYWRIPKNQSETTPSRPFFILSLPQPRSGAIFYTLTCRAEPNPSIQIYNTSKPFYTDPHHAIVNFYVSVWSGRYAYPEPRCFKLLIHRSSLVGCLDKYSASASFNNPPKPIPYGDWGPPICRWFNLDGASWTETTFGQRYIAPPPLDVGPEGAPLTVLNFNPMDVARVLAAEKHRLKAKILDEDRWMTGNHESERAAGLSSEDDPVKEVQCGEGNKGVPPQIHEGRVLGISSDQLVEKTEAKFRSSEPPFSAKAIIQSLDPLDDPYGCFENTVYSSLPYTSRQSRGKYNPDILVLDEESVLGIREGDERRIKEIHILHYG</sequence>
<evidence type="ECO:0000313" key="2">
    <source>
        <dbReference type="EMBL" id="KAF9448681.1"/>
    </source>
</evidence>
<accession>A0A9P5XG92</accession>
<dbReference type="AlphaFoldDB" id="A0A9P5XG92"/>
<dbReference type="SUPFAM" id="SSF81383">
    <property type="entry name" value="F-box domain"/>
    <property type="match status" value="1"/>
</dbReference>
<dbReference type="InterPro" id="IPR036047">
    <property type="entry name" value="F-box-like_dom_sf"/>
</dbReference>
<reference evidence="2" key="1">
    <citation type="submission" date="2020-11" db="EMBL/GenBank/DDBJ databases">
        <authorList>
            <consortium name="DOE Joint Genome Institute"/>
            <person name="Ahrendt S."/>
            <person name="Riley R."/>
            <person name="Andreopoulos W."/>
            <person name="Labutti K."/>
            <person name="Pangilinan J."/>
            <person name="Ruiz-Duenas F.J."/>
            <person name="Barrasa J.M."/>
            <person name="Sanchez-Garcia M."/>
            <person name="Camarero S."/>
            <person name="Miyauchi S."/>
            <person name="Serrano A."/>
            <person name="Linde D."/>
            <person name="Babiker R."/>
            <person name="Drula E."/>
            <person name="Ayuso-Fernandez I."/>
            <person name="Pacheco R."/>
            <person name="Padilla G."/>
            <person name="Ferreira P."/>
            <person name="Barriuso J."/>
            <person name="Kellner H."/>
            <person name="Castanera R."/>
            <person name="Alfaro M."/>
            <person name="Ramirez L."/>
            <person name="Pisabarro A.G."/>
            <person name="Kuo A."/>
            <person name="Tritt A."/>
            <person name="Lipzen A."/>
            <person name="He G."/>
            <person name="Yan M."/>
            <person name="Ng V."/>
            <person name="Cullen D."/>
            <person name="Martin F."/>
            <person name="Rosso M.-N."/>
            <person name="Henrissat B."/>
            <person name="Hibbett D."/>
            <person name="Martinez A.T."/>
            <person name="Grigoriev I.V."/>
        </authorList>
    </citation>
    <scope>NUCLEOTIDE SEQUENCE</scope>
    <source>
        <strain evidence="2">MF-IS2</strain>
    </source>
</reference>
<dbReference type="CDD" id="cd09917">
    <property type="entry name" value="F-box_SF"/>
    <property type="match status" value="1"/>
</dbReference>
<gene>
    <name evidence="2" type="ORF">P691DRAFT_800391</name>
</gene>
<comment type="caution">
    <text evidence="2">The sequence shown here is derived from an EMBL/GenBank/DDBJ whole genome shotgun (WGS) entry which is preliminary data.</text>
</comment>
<dbReference type="OrthoDB" id="2745718at2759"/>
<proteinExistence type="predicted"/>
<protein>
    <recommendedName>
        <fullName evidence="1">F-box domain-containing protein</fullName>
    </recommendedName>
</protein>
<dbReference type="Proteomes" id="UP000807342">
    <property type="component" value="Unassembled WGS sequence"/>
</dbReference>
<evidence type="ECO:0000259" key="1">
    <source>
        <dbReference type="PROSITE" id="PS50181"/>
    </source>
</evidence>
<keyword evidence="3" id="KW-1185">Reference proteome</keyword>
<organism evidence="2 3">
    <name type="scientific">Macrolepiota fuliginosa MF-IS2</name>
    <dbReference type="NCBI Taxonomy" id="1400762"/>
    <lineage>
        <taxon>Eukaryota</taxon>
        <taxon>Fungi</taxon>
        <taxon>Dikarya</taxon>
        <taxon>Basidiomycota</taxon>
        <taxon>Agaricomycotina</taxon>
        <taxon>Agaricomycetes</taxon>
        <taxon>Agaricomycetidae</taxon>
        <taxon>Agaricales</taxon>
        <taxon>Agaricineae</taxon>
        <taxon>Agaricaceae</taxon>
        <taxon>Macrolepiota</taxon>
    </lineage>
</organism>
<evidence type="ECO:0000313" key="3">
    <source>
        <dbReference type="Proteomes" id="UP000807342"/>
    </source>
</evidence>
<name>A0A9P5XG92_9AGAR</name>
<dbReference type="SMART" id="SM00256">
    <property type="entry name" value="FBOX"/>
    <property type="match status" value="1"/>
</dbReference>
<dbReference type="EMBL" id="MU151153">
    <property type="protein sequence ID" value="KAF9448681.1"/>
    <property type="molecule type" value="Genomic_DNA"/>
</dbReference>
<feature type="domain" description="F-box" evidence="1">
    <location>
        <begin position="50"/>
        <end position="99"/>
    </location>
</feature>
<dbReference type="Pfam" id="PF00646">
    <property type="entry name" value="F-box"/>
    <property type="match status" value="1"/>
</dbReference>
<dbReference type="InterPro" id="IPR001810">
    <property type="entry name" value="F-box_dom"/>
</dbReference>
<dbReference type="PROSITE" id="PS50181">
    <property type="entry name" value="FBOX"/>
    <property type="match status" value="1"/>
</dbReference>